<protein>
    <recommendedName>
        <fullName evidence="1">Glycosyltransferase 2-like domain-containing protein</fullName>
    </recommendedName>
</protein>
<dbReference type="InterPro" id="IPR050256">
    <property type="entry name" value="Glycosyltransferase_2"/>
</dbReference>
<dbReference type="Pfam" id="PF00535">
    <property type="entry name" value="Glycos_transf_2"/>
    <property type="match status" value="1"/>
</dbReference>
<feature type="non-terminal residue" evidence="2">
    <location>
        <position position="1"/>
    </location>
</feature>
<evidence type="ECO:0000259" key="1">
    <source>
        <dbReference type="Pfam" id="PF00535"/>
    </source>
</evidence>
<feature type="non-terminal residue" evidence="2">
    <location>
        <position position="63"/>
    </location>
</feature>
<dbReference type="EMBL" id="UINC01120922">
    <property type="protein sequence ID" value="SVC95716.1"/>
    <property type="molecule type" value="Genomic_DNA"/>
</dbReference>
<organism evidence="2">
    <name type="scientific">marine metagenome</name>
    <dbReference type="NCBI Taxonomy" id="408172"/>
    <lineage>
        <taxon>unclassified sequences</taxon>
        <taxon>metagenomes</taxon>
        <taxon>ecological metagenomes</taxon>
    </lineage>
</organism>
<proteinExistence type="predicted"/>
<dbReference type="PANTHER" id="PTHR48090">
    <property type="entry name" value="UNDECAPRENYL-PHOSPHATE 4-DEOXY-4-FORMAMIDO-L-ARABINOSE TRANSFERASE-RELATED"/>
    <property type="match status" value="1"/>
</dbReference>
<accession>A0A382RDG9</accession>
<reference evidence="2" key="1">
    <citation type="submission" date="2018-05" db="EMBL/GenBank/DDBJ databases">
        <authorList>
            <person name="Lanie J.A."/>
            <person name="Ng W.-L."/>
            <person name="Kazmierczak K.M."/>
            <person name="Andrzejewski T.M."/>
            <person name="Davidsen T.M."/>
            <person name="Wayne K.J."/>
            <person name="Tettelin H."/>
            <person name="Glass J.I."/>
            <person name="Rusch D."/>
            <person name="Podicherti R."/>
            <person name="Tsui H.-C.T."/>
            <person name="Winkler M.E."/>
        </authorList>
    </citation>
    <scope>NUCLEOTIDE SEQUENCE</scope>
</reference>
<dbReference type="AlphaFoldDB" id="A0A382RDG9"/>
<dbReference type="PANTHER" id="PTHR48090:SF7">
    <property type="entry name" value="RFBJ PROTEIN"/>
    <property type="match status" value="1"/>
</dbReference>
<gene>
    <name evidence="2" type="ORF">METZ01_LOCUS348570</name>
</gene>
<dbReference type="InterPro" id="IPR001173">
    <property type="entry name" value="Glyco_trans_2-like"/>
</dbReference>
<dbReference type="InterPro" id="IPR029044">
    <property type="entry name" value="Nucleotide-diphossugar_trans"/>
</dbReference>
<name>A0A382RDG9_9ZZZZ</name>
<dbReference type="SUPFAM" id="SSF53448">
    <property type="entry name" value="Nucleotide-diphospho-sugar transferases"/>
    <property type="match status" value="1"/>
</dbReference>
<evidence type="ECO:0000313" key="2">
    <source>
        <dbReference type="EMBL" id="SVC95716.1"/>
    </source>
</evidence>
<feature type="domain" description="Glycosyltransferase 2-like" evidence="1">
    <location>
        <begin position="1"/>
        <end position="63"/>
    </location>
</feature>
<dbReference type="Gene3D" id="3.90.550.10">
    <property type="entry name" value="Spore Coat Polysaccharide Biosynthesis Protein SpsA, Chain A"/>
    <property type="match status" value="1"/>
</dbReference>
<sequence>VGIPAYNEENNIASIITKLKKITNSIIVCDDGSSDMTAEISRNLGAIVIRHDKNRGYGAAINT</sequence>